<protein>
    <submittedName>
        <fullName evidence="2">AIPR protein</fullName>
    </submittedName>
</protein>
<dbReference type="InterPro" id="IPR018891">
    <property type="entry name" value="AIPR_C"/>
</dbReference>
<proteinExistence type="predicted"/>
<organism evidence="2 3">
    <name type="scientific">Tenacibaculum caenipelagi</name>
    <dbReference type="NCBI Taxonomy" id="1325435"/>
    <lineage>
        <taxon>Bacteria</taxon>
        <taxon>Pseudomonadati</taxon>
        <taxon>Bacteroidota</taxon>
        <taxon>Flavobacteriia</taxon>
        <taxon>Flavobacteriales</taxon>
        <taxon>Flavobacteriaceae</taxon>
        <taxon>Tenacibaculum</taxon>
    </lineage>
</organism>
<gene>
    <name evidence="2" type="ORF">DFQ07_1073</name>
</gene>
<dbReference type="Proteomes" id="UP000295390">
    <property type="component" value="Unassembled WGS sequence"/>
</dbReference>
<dbReference type="RefSeq" id="WP_133535218.1">
    <property type="nucleotide sequence ID" value="NZ_SNYH01000002.1"/>
</dbReference>
<dbReference type="EMBL" id="SNYH01000002">
    <property type="protein sequence ID" value="TDQ28695.1"/>
    <property type="molecule type" value="Genomic_DNA"/>
</dbReference>
<dbReference type="Pfam" id="PF10592">
    <property type="entry name" value="AIPR"/>
    <property type="match status" value="1"/>
</dbReference>
<name>A0A4R6TEH5_9FLAO</name>
<feature type="domain" description="Abortive phage infection protein C-terminal" evidence="1">
    <location>
        <begin position="256"/>
        <end position="529"/>
    </location>
</feature>
<keyword evidence="3" id="KW-1185">Reference proteome</keyword>
<comment type="caution">
    <text evidence="2">The sequence shown here is derived from an EMBL/GenBank/DDBJ whole genome shotgun (WGS) entry which is preliminary data.</text>
</comment>
<evidence type="ECO:0000313" key="3">
    <source>
        <dbReference type="Proteomes" id="UP000295390"/>
    </source>
</evidence>
<sequence length="573" mass="66143">MADNNQIVLQTLIEQNRKELYSELSVDDYFHLFVTEQVMKDAELSYDEIEEGIVDNGGDGGIDSIYTFVNQELVQRDSELIDGKRNSVIDVYILQSKNVHSFGETPIEKCNSSAIDIFDLSKSIDSLRTVYNSDLLVNVEVFRKQYLHLASKFPVLRFHYFYITKGSEIHPNVERKVEILVSSIKKHFDKAEVLFDFVTAKKLIDLSRKEQLRSKDVVLNDNPISTQDGGYIAIVPIKNYHDFITDDNANLIRYFFDANIRDYQVNVDVNKEIRKTLINQNENEDFWWLNNGVTITAIDATFASKKLHIEDPQIVNGLQTSFEIHKYFSENKIEKEKRNVLLRVIKVQDEKSRLNVIKATNSQTNIPPASLRATDPIHRDIEDFLFSKGYYYDRRKNYHKNQGKPVNKIISIPYLAQIITGIYNQKPDYARARPSTLIKNNSDYQNIFKDNLSLEMYHKGILIQKKVEILLKEYDSPKLSRPQIGDIKFHVAMYVTAILCDIIKPTSEDIGKIDISKMTDEIVKNAIQNTYIVYDAMGGTNSVAKGNEFVKEVLEQVQNELKDMKEVLSDLNK</sequence>
<evidence type="ECO:0000259" key="1">
    <source>
        <dbReference type="Pfam" id="PF10592"/>
    </source>
</evidence>
<accession>A0A4R6TEH5</accession>
<evidence type="ECO:0000313" key="2">
    <source>
        <dbReference type="EMBL" id="TDQ28695.1"/>
    </source>
</evidence>
<reference evidence="2 3" key="1">
    <citation type="submission" date="2019-03" db="EMBL/GenBank/DDBJ databases">
        <title>Genomic Encyclopedia of Type Strains, Phase III (KMG-III): the genomes of soil and plant-associated and newly described type strains.</title>
        <authorList>
            <person name="Whitman W."/>
        </authorList>
    </citation>
    <scope>NUCLEOTIDE SEQUENCE [LARGE SCALE GENOMIC DNA]</scope>
    <source>
        <strain evidence="2 3">CECT 8283</strain>
    </source>
</reference>
<dbReference type="OrthoDB" id="9806213at2"/>
<dbReference type="AlphaFoldDB" id="A0A4R6TEH5"/>